<organism evidence="2 3">
    <name type="scientific">Flavobacterium psychrotolerans</name>
    <dbReference type="NCBI Taxonomy" id="2169410"/>
    <lineage>
        <taxon>Bacteria</taxon>
        <taxon>Pseudomonadati</taxon>
        <taxon>Bacteroidota</taxon>
        <taxon>Flavobacteriia</taxon>
        <taxon>Flavobacteriales</taxon>
        <taxon>Flavobacteriaceae</taxon>
        <taxon>Flavobacterium</taxon>
    </lineage>
</organism>
<evidence type="ECO:0000313" key="2">
    <source>
        <dbReference type="EMBL" id="PWA06546.1"/>
    </source>
</evidence>
<accession>A0A2U1JN04</accession>
<name>A0A2U1JN04_9FLAO</name>
<keyword evidence="3" id="KW-1185">Reference proteome</keyword>
<dbReference type="EMBL" id="QCZI01000003">
    <property type="protein sequence ID" value="PWA06546.1"/>
    <property type="molecule type" value="Genomic_DNA"/>
</dbReference>
<dbReference type="AlphaFoldDB" id="A0A2U1JN04"/>
<gene>
    <name evidence="2" type="ORF">DB895_03780</name>
</gene>
<keyword evidence="1" id="KW-0812">Transmembrane</keyword>
<dbReference type="Proteomes" id="UP000245449">
    <property type="component" value="Unassembled WGS sequence"/>
</dbReference>
<feature type="transmembrane region" description="Helical" evidence="1">
    <location>
        <begin position="78"/>
        <end position="101"/>
    </location>
</feature>
<reference evidence="2 3" key="1">
    <citation type="submission" date="2018-04" db="EMBL/GenBank/DDBJ databases">
        <title>Flavobacterium sp. nov., isolated from glacier ice.</title>
        <authorList>
            <person name="Liu Q."/>
            <person name="Xin Y.-H."/>
        </authorList>
    </citation>
    <scope>NUCLEOTIDE SEQUENCE [LARGE SCALE GENOMIC DNA]</scope>
    <source>
        <strain evidence="2 3">RB1R5</strain>
    </source>
</reference>
<comment type="caution">
    <text evidence="2">The sequence shown here is derived from an EMBL/GenBank/DDBJ whole genome shotgun (WGS) entry which is preliminary data.</text>
</comment>
<feature type="transmembrane region" description="Helical" evidence="1">
    <location>
        <begin position="12"/>
        <end position="31"/>
    </location>
</feature>
<protein>
    <submittedName>
        <fullName evidence="2">Uncharacterized protein</fullName>
    </submittedName>
</protein>
<feature type="transmembrane region" description="Helical" evidence="1">
    <location>
        <begin position="43"/>
        <end position="66"/>
    </location>
</feature>
<evidence type="ECO:0000256" key="1">
    <source>
        <dbReference type="SAM" id="Phobius"/>
    </source>
</evidence>
<keyword evidence="1" id="KW-1133">Transmembrane helix</keyword>
<evidence type="ECO:0000313" key="3">
    <source>
        <dbReference type="Proteomes" id="UP000245449"/>
    </source>
</evidence>
<keyword evidence="1" id="KW-0472">Membrane</keyword>
<proteinExistence type="predicted"/>
<sequence length="102" mass="11958">MFSRFSIAEIIWFVLALIFGYVFVKIIFIAIPIDFSYEIKNTFFGLNLFLEILVFFASITFVVFGIKGFFENYSRKYANVIIFSTGLILMLVIFILAYQILY</sequence>